<dbReference type="PANTHER" id="PTHR39324">
    <property type="entry name" value="CALCIUM DODECIN"/>
    <property type="match status" value="1"/>
</dbReference>
<proteinExistence type="predicted"/>
<dbReference type="Proteomes" id="UP000075737">
    <property type="component" value="Unassembled WGS sequence"/>
</dbReference>
<evidence type="ECO:0000313" key="2">
    <source>
        <dbReference type="Proteomes" id="UP000075737"/>
    </source>
</evidence>
<name>A0A162MGJ9_9FIRM</name>
<dbReference type="OrthoDB" id="1707990at2"/>
<dbReference type="EMBL" id="LOHZ01000032">
    <property type="protein sequence ID" value="KYO65792.1"/>
    <property type="molecule type" value="Genomic_DNA"/>
</dbReference>
<dbReference type="InterPro" id="IPR009923">
    <property type="entry name" value="Dodecin"/>
</dbReference>
<organism evidence="1 2">
    <name type="scientific">Thermovenabulum gondwanense</name>
    <dbReference type="NCBI Taxonomy" id="520767"/>
    <lineage>
        <taxon>Bacteria</taxon>
        <taxon>Bacillati</taxon>
        <taxon>Bacillota</taxon>
        <taxon>Clostridia</taxon>
        <taxon>Thermosediminibacterales</taxon>
        <taxon>Thermosediminibacteraceae</taxon>
        <taxon>Thermovenabulum</taxon>
    </lineage>
</organism>
<dbReference type="Gene3D" id="3.30.1660.10">
    <property type="entry name" value="Flavin-binding protein dodecin"/>
    <property type="match status" value="1"/>
</dbReference>
<dbReference type="InterPro" id="IPR036694">
    <property type="entry name" value="Dodecin-like_sf"/>
</dbReference>
<accession>A0A162MGJ9</accession>
<protein>
    <submittedName>
        <fullName evidence="1">Dodecin</fullName>
    </submittedName>
</protein>
<evidence type="ECO:0000313" key="1">
    <source>
        <dbReference type="EMBL" id="KYO65792.1"/>
    </source>
</evidence>
<keyword evidence="2" id="KW-1185">Reference proteome</keyword>
<dbReference type="AlphaFoldDB" id="A0A162MGJ9"/>
<comment type="caution">
    <text evidence="1">The sequence shown here is derived from an EMBL/GenBank/DDBJ whole genome shotgun (WGS) entry which is preliminary data.</text>
</comment>
<reference evidence="1 2" key="1">
    <citation type="submission" date="2015-12" db="EMBL/GenBank/DDBJ databases">
        <title>Draft genome of Thermovenabulum gondwanense isolated from a red thermophilic microbial mat colonisisng an outflow channel of a bore well.</title>
        <authorList>
            <person name="Patel B.K."/>
        </authorList>
    </citation>
    <scope>NUCLEOTIDE SEQUENCE [LARGE SCALE GENOMIC DNA]</scope>
    <source>
        <strain evidence="1 2">R270</strain>
    </source>
</reference>
<dbReference type="PANTHER" id="PTHR39324:SF1">
    <property type="entry name" value="CALCIUM DODECIN"/>
    <property type="match status" value="1"/>
</dbReference>
<dbReference type="InterPro" id="IPR025543">
    <property type="entry name" value="Dodecin-like"/>
</dbReference>
<dbReference type="STRING" id="520767.ATZ99_14300"/>
<dbReference type="RefSeq" id="WP_068748550.1">
    <property type="nucleotide sequence ID" value="NZ_LOHZ01000032.1"/>
</dbReference>
<dbReference type="Pfam" id="PF07311">
    <property type="entry name" value="Dodecin"/>
    <property type="match status" value="1"/>
</dbReference>
<gene>
    <name evidence="1" type="ORF">ATZ99_14300</name>
</gene>
<sequence length="70" mass="7565">MTVKVIEVVGESKNSWQEAIENAVKDASKTIRNITGVEVLNQTANVQNGKIVEYKADVAIAFKVDGTTEA</sequence>
<dbReference type="SUPFAM" id="SSF89807">
    <property type="entry name" value="Dodecin-like"/>
    <property type="match status" value="1"/>
</dbReference>